<organism evidence="3">
    <name type="scientific">Medioppia subpectinata</name>
    <dbReference type="NCBI Taxonomy" id="1979941"/>
    <lineage>
        <taxon>Eukaryota</taxon>
        <taxon>Metazoa</taxon>
        <taxon>Ecdysozoa</taxon>
        <taxon>Arthropoda</taxon>
        <taxon>Chelicerata</taxon>
        <taxon>Arachnida</taxon>
        <taxon>Acari</taxon>
        <taxon>Acariformes</taxon>
        <taxon>Sarcoptiformes</taxon>
        <taxon>Oribatida</taxon>
        <taxon>Brachypylina</taxon>
        <taxon>Oppioidea</taxon>
        <taxon>Oppiidae</taxon>
        <taxon>Medioppia</taxon>
    </lineage>
</organism>
<proteinExistence type="predicted"/>
<evidence type="ECO:0000256" key="1">
    <source>
        <dbReference type="SAM" id="MobiDB-lite"/>
    </source>
</evidence>
<name>A0A7R9KSM1_9ACAR</name>
<dbReference type="OrthoDB" id="6530817at2759"/>
<dbReference type="EMBL" id="OC860395">
    <property type="protein sequence ID" value="CAD7628548.1"/>
    <property type="molecule type" value="Genomic_DNA"/>
</dbReference>
<keyword evidence="2" id="KW-0812">Transmembrane</keyword>
<evidence type="ECO:0000256" key="2">
    <source>
        <dbReference type="SAM" id="Phobius"/>
    </source>
</evidence>
<evidence type="ECO:0000313" key="4">
    <source>
        <dbReference type="Proteomes" id="UP000759131"/>
    </source>
</evidence>
<feature type="transmembrane region" description="Helical" evidence="2">
    <location>
        <begin position="157"/>
        <end position="180"/>
    </location>
</feature>
<feature type="region of interest" description="Disordered" evidence="1">
    <location>
        <begin position="84"/>
        <end position="150"/>
    </location>
</feature>
<keyword evidence="4" id="KW-1185">Reference proteome</keyword>
<dbReference type="AlphaFoldDB" id="A0A7R9KSM1"/>
<protein>
    <submittedName>
        <fullName evidence="3">Uncharacterized protein</fullName>
    </submittedName>
</protein>
<keyword evidence="2" id="KW-0472">Membrane</keyword>
<reference evidence="3" key="1">
    <citation type="submission" date="2020-11" db="EMBL/GenBank/DDBJ databases">
        <authorList>
            <person name="Tran Van P."/>
        </authorList>
    </citation>
    <scope>NUCLEOTIDE SEQUENCE</scope>
</reference>
<sequence>MLQSKLKDWWGKRRTGMSNKICISINIYHGINRPKLGEKCIHRNASALDTLLPCGQHQVCSPAYGVCQCQPKYRPEKRKCVAEEPDLEASGGAQPLITHSSHSHHSPRPTPSPPPPPPPIHNGGSDGGGVQVLPTMTNDEGANKPAPTKTAGGSKALVIFLLIVAILLCIALAVVIIWSYSRNRSRDISAVAS</sequence>
<dbReference type="Proteomes" id="UP000759131">
    <property type="component" value="Unassembled WGS sequence"/>
</dbReference>
<accession>A0A7R9KSM1</accession>
<dbReference type="EMBL" id="CAJPIZ010005820">
    <property type="protein sequence ID" value="CAG2108978.1"/>
    <property type="molecule type" value="Genomic_DNA"/>
</dbReference>
<keyword evidence="2" id="KW-1133">Transmembrane helix</keyword>
<evidence type="ECO:0000313" key="3">
    <source>
        <dbReference type="EMBL" id="CAD7628548.1"/>
    </source>
</evidence>
<feature type="compositionally biased region" description="Pro residues" evidence="1">
    <location>
        <begin position="108"/>
        <end position="120"/>
    </location>
</feature>
<gene>
    <name evidence="3" type="ORF">OSB1V03_LOCUS8969</name>
</gene>